<sequence>MRRIGHGAEGQPRKERARGCGFADATGIFLDRVVAWQDTRTDDGEIRMVAVGVRDGTFYMVVYGDRTTEAGAPIRWIITAWPSHRKERAL</sequence>
<comment type="caution">
    <text evidence="1">The sequence shown here is derived from an EMBL/GenBank/DDBJ whole genome shotgun (WGS) entry which is preliminary data.</text>
</comment>
<evidence type="ECO:0000313" key="2">
    <source>
        <dbReference type="Proteomes" id="UP001055117"/>
    </source>
</evidence>
<dbReference type="InterPro" id="IPR038573">
    <property type="entry name" value="BrnT_sf"/>
</dbReference>
<dbReference type="Pfam" id="PF04365">
    <property type="entry name" value="BrnT_toxin"/>
    <property type="match status" value="1"/>
</dbReference>
<name>A0ABQ4QKK3_9HYPH</name>
<proteinExistence type="predicted"/>
<organism evidence="1 2">
    <name type="scientific">Methylobacterium cerastii</name>
    <dbReference type="NCBI Taxonomy" id="932741"/>
    <lineage>
        <taxon>Bacteria</taxon>
        <taxon>Pseudomonadati</taxon>
        <taxon>Pseudomonadota</taxon>
        <taxon>Alphaproteobacteria</taxon>
        <taxon>Hyphomicrobiales</taxon>
        <taxon>Methylobacteriaceae</taxon>
        <taxon>Methylobacterium</taxon>
    </lineage>
</organism>
<dbReference type="Gene3D" id="3.10.450.530">
    <property type="entry name" value="Ribonuclease toxin, BrnT, of type II toxin-antitoxin system"/>
    <property type="match status" value="1"/>
</dbReference>
<keyword evidence="2" id="KW-1185">Reference proteome</keyword>
<gene>
    <name evidence="1" type="ORF">AFCDBAGC_3650</name>
</gene>
<protein>
    <recommendedName>
        <fullName evidence="3">BrnT family toxin</fullName>
    </recommendedName>
</protein>
<evidence type="ECO:0008006" key="3">
    <source>
        <dbReference type="Google" id="ProtNLM"/>
    </source>
</evidence>
<reference evidence="1 2" key="1">
    <citation type="journal article" date="2021" name="Front. Microbiol.">
        <title>Comprehensive Comparative Genomics and Phenotyping of Methylobacterium Species.</title>
        <authorList>
            <person name="Alessa O."/>
            <person name="Ogura Y."/>
            <person name="Fujitani Y."/>
            <person name="Takami H."/>
            <person name="Hayashi T."/>
            <person name="Sahin N."/>
            <person name="Tani A."/>
        </authorList>
    </citation>
    <scope>NUCLEOTIDE SEQUENCE [LARGE SCALE GENOMIC DNA]</scope>
    <source>
        <strain evidence="1 2">DSM 23679</strain>
    </source>
</reference>
<evidence type="ECO:0000313" key="1">
    <source>
        <dbReference type="EMBL" id="GJD45773.1"/>
    </source>
</evidence>
<dbReference type="EMBL" id="BPQG01000054">
    <property type="protein sequence ID" value="GJD45773.1"/>
    <property type="molecule type" value="Genomic_DNA"/>
</dbReference>
<accession>A0ABQ4QKK3</accession>
<dbReference type="InterPro" id="IPR007460">
    <property type="entry name" value="BrnT_toxin"/>
</dbReference>
<dbReference type="Proteomes" id="UP001055117">
    <property type="component" value="Unassembled WGS sequence"/>
</dbReference>